<keyword evidence="3" id="KW-0614">Plasmid</keyword>
<proteinExistence type="predicted"/>
<evidence type="ECO:0000313" key="4">
    <source>
        <dbReference type="Proteomes" id="UP000194440"/>
    </source>
</evidence>
<organism evidence="3 4">
    <name type="scientific">Acidovorax carolinensis</name>
    <dbReference type="NCBI Taxonomy" id="553814"/>
    <lineage>
        <taxon>Bacteria</taxon>
        <taxon>Pseudomonadati</taxon>
        <taxon>Pseudomonadota</taxon>
        <taxon>Betaproteobacteria</taxon>
        <taxon>Burkholderiales</taxon>
        <taxon>Comamonadaceae</taxon>
        <taxon>Acidovorax</taxon>
    </lineage>
</organism>
<evidence type="ECO:0000313" key="3">
    <source>
        <dbReference type="EMBL" id="ART61542.1"/>
    </source>
</evidence>
<dbReference type="Proteomes" id="UP000194440">
    <property type="component" value="Plasmid pACP4.3"/>
</dbReference>
<dbReference type="KEGG" id="acip:CBP36_21505"/>
<dbReference type="AlphaFoldDB" id="A0A240UKH3"/>
<geneLocation type="plasmid" evidence="3 4">
    <name>pACP4.3</name>
</geneLocation>
<evidence type="ECO:0000259" key="2">
    <source>
        <dbReference type="Pfam" id="PF18821"/>
    </source>
</evidence>
<gene>
    <name evidence="3" type="ORF">CBP36_21505</name>
</gene>
<feature type="region of interest" description="Disordered" evidence="1">
    <location>
        <begin position="80"/>
        <end position="114"/>
    </location>
</feature>
<reference evidence="3" key="1">
    <citation type="submission" date="2017-05" db="EMBL/GenBank/DDBJ databases">
        <title>Polyphasic characterization of four soil-derived phenanthrene-degrading Acidovorax strains and proposal of Acidovorax phenanthrenivorans sp. nov.</title>
        <authorList>
            <person name="Singleton D."/>
            <person name="Lee J."/>
            <person name="Dickey A.N."/>
            <person name="Stroud A."/>
            <person name="Scholl E.H."/>
            <person name="Wright F.A."/>
            <person name="Aitken M.D."/>
        </authorList>
    </citation>
    <scope>NUCLEOTIDE SEQUENCE</scope>
    <source>
        <strain evidence="3">P4</strain>
        <plasmid evidence="3">pACP4.3</plasmid>
    </source>
</reference>
<dbReference type="Pfam" id="PF18821">
    <property type="entry name" value="LPD7"/>
    <property type="match status" value="1"/>
</dbReference>
<name>A0A240UKH3_9BURK</name>
<sequence length="245" mass="26096">MRVTDDEIKLALVHSREKFGRQITLTGDDPVFVERMARLAEDMGLSVLNPELKPVIEAHREAKKQAAGQVAKEAAQAAFKPRAQEDTGHMSAGAEKAAETAQEAQKGAGQGEGVQETLAAVTPDLRPIEEPALPTAGDERLRALVLAIDPRAKFQEADPADEKRLYVGPVASSFRRGTSRCLLSIWGRGQLCDPPPGCACGGWEAGIGGPVSCGGKPLRPICKLVKGRGGKGLMINVRMLLCHSC</sequence>
<dbReference type="EMBL" id="CP021369">
    <property type="protein sequence ID" value="ART61542.1"/>
    <property type="molecule type" value="Genomic_DNA"/>
</dbReference>
<keyword evidence="4" id="KW-1185">Reference proteome</keyword>
<dbReference type="InterPro" id="IPR040677">
    <property type="entry name" value="LPD7"/>
</dbReference>
<feature type="compositionally biased region" description="Low complexity" evidence="1">
    <location>
        <begin position="92"/>
        <end position="107"/>
    </location>
</feature>
<protein>
    <recommendedName>
        <fullName evidence="2">Large polyvalent protein-associated domain-containing protein</fullName>
    </recommendedName>
</protein>
<feature type="domain" description="Large polyvalent protein-associated" evidence="2">
    <location>
        <begin position="4"/>
        <end position="58"/>
    </location>
</feature>
<accession>A0A240UKH3</accession>
<evidence type="ECO:0000256" key="1">
    <source>
        <dbReference type="SAM" id="MobiDB-lite"/>
    </source>
</evidence>